<organism evidence="1 2">
    <name type="scientific">Paenibacillus aurantiacus</name>
    <dbReference type="NCBI Taxonomy" id="1936118"/>
    <lineage>
        <taxon>Bacteria</taxon>
        <taxon>Bacillati</taxon>
        <taxon>Bacillota</taxon>
        <taxon>Bacilli</taxon>
        <taxon>Bacillales</taxon>
        <taxon>Paenibacillaceae</taxon>
        <taxon>Paenibacillus</taxon>
    </lineage>
</organism>
<evidence type="ECO:0000313" key="2">
    <source>
        <dbReference type="Proteomes" id="UP001589747"/>
    </source>
</evidence>
<dbReference type="Gene3D" id="3.40.50.1820">
    <property type="entry name" value="alpha/beta hydrolase"/>
    <property type="match status" value="1"/>
</dbReference>
<protein>
    <submittedName>
        <fullName evidence="1">Alpha/beta hydrolase</fullName>
    </submittedName>
</protein>
<dbReference type="SUPFAM" id="SSF53474">
    <property type="entry name" value="alpha/beta-Hydrolases"/>
    <property type="match status" value="1"/>
</dbReference>
<dbReference type="InterPro" id="IPR000801">
    <property type="entry name" value="Esterase-like"/>
</dbReference>
<dbReference type="RefSeq" id="WP_377496318.1">
    <property type="nucleotide sequence ID" value="NZ_JBHMDO010000029.1"/>
</dbReference>
<dbReference type="GO" id="GO:0016787">
    <property type="term" value="F:hydrolase activity"/>
    <property type="evidence" value="ECO:0007669"/>
    <property type="project" value="UniProtKB-KW"/>
</dbReference>
<dbReference type="PANTHER" id="PTHR48098">
    <property type="entry name" value="ENTEROCHELIN ESTERASE-RELATED"/>
    <property type="match status" value="1"/>
</dbReference>
<dbReference type="EMBL" id="JBHMDO010000029">
    <property type="protein sequence ID" value="MFB9327720.1"/>
    <property type="molecule type" value="Genomic_DNA"/>
</dbReference>
<comment type="caution">
    <text evidence="1">The sequence shown here is derived from an EMBL/GenBank/DDBJ whole genome shotgun (WGS) entry which is preliminary data.</text>
</comment>
<gene>
    <name evidence="1" type="ORF">ACFFSY_17470</name>
</gene>
<proteinExistence type="predicted"/>
<evidence type="ECO:0000313" key="1">
    <source>
        <dbReference type="EMBL" id="MFB9327720.1"/>
    </source>
</evidence>
<dbReference type="PANTHER" id="PTHR48098:SF1">
    <property type="entry name" value="DIACYLGLYCEROL ACYLTRANSFERASE_MYCOLYLTRANSFERASE AG85A"/>
    <property type="match status" value="1"/>
</dbReference>
<reference evidence="1 2" key="1">
    <citation type="submission" date="2024-09" db="EMBL/GenBank/DDBJ databases">
        <authorList>
            <person name="Sun Q."/>
            <person name="Mori K."/>
        </authorList>
    </citation>
    <scope>NUCLEOTIDE SEQUENCE [LARGE SCALE GENOMIC DNA]</scope>
    <source>
        <strain evidence="1 2">TISTR 2452</strain>
    </source>
</reference>
<accession>A0ABV5KS47</accession>
<keyword evidence="1" id="KW-0378">Hydrolase</keyword>
<sequence length="276" mass="30793">MNQLWPEEQQSAAAVEAATAGSIAPPPALFDQAQPNHPRGKIDAITYDSETVGTKRQALVYTPPGFSKDNSYNVLYLLHGIGGDEREWFNNGSPQFILDNLYAEKKLAEVIVVFPNGRAMVNDRAEGDLFAEDKIAAFTTFEDDLLHDLIPYIEANYPVMTKRDNRAIAGLSMGGGQSLNIGLRHLDRFAWIGAFSPAPNTLEPDQLLPNAEEASKTLDLLWISCGDADNLLYVSERTTAYLKEKQVPHLWLEEAGGHDWPVWKNGLYQFAQRIFR</sequence>
<dbReference type="InterPro" id="IPR029058">
    <property type="entry name" value="AB_hydrolase_fold"/>
</dbReference>
<name>A0ABV5KS47_9BACL</name>
<keyword evidence="2" id="KW-1185">Reference proteome</keyword>
<dbReference type="InterPro" id="IPR050583">
    <property type="entry name" value="Mycobacterial_A85_antigen"/>
</dbReference>
<dbReference type="Proteomes" id="UP001589747">
    <property type="component" value="Unassembled WGS sequence"/>
</dbReference>
<dbReference type="Pfam" id="PF00756">
    <property type="entry name" value="Esterase"/>
    <property type="match status" value="1"/>
</dbReference>